<dbReference type="Pfam" id="PF00046">
    <property type="entry name" value="Homeodomain"/>
    <property type="match status" value="1"/>
</dbReference>
<feature type="region of interest" description="Disordered" evidence="13">
    <location>
        <begin position="188"/>
        <end position="252"/>
    </location>
</feature>
<evidence type="ECO:0000256" key="13">
    <source>
        <dbReference type="SAM" id="MobiDB-lite"/>
    </source>
</evidence>
<dbReference type="SMART" id="SM00389">
    <property type="entry name" value="HOX"/>
    <property type="match status" value="1"/>
</dbReference>
<dbReference type="SUPFAM" id="SSF57716">
    <property type="entry name" value="Glucocorticoid receptor-like (DNA-binding domain)"/>
    <property type="match status" value="2"/>
</dbReference>
<proteinExistence type="predicted"/>
<dbReference type="AlphaFoldDB" id="A0A8C6ZM86"/>
<evidence type="ECO:0000313" key="17">
    <source>
        <dbReference type="Proteomes" id="UP000694420"/>
    </source>
</evidence>
<sequence length="375" mass="39900">MLLERVRAGSEKAAELCPFPRSPEIPLCAGCNQHIVDRFILKVLDRHWHSKCLKCSDCQTQLAEKCFSRGDGVYCKEDFFKCVGPGAAGPGAAGPGVAGRVAAGGSSPVPGNAGSQAAPALLTRTVLTEAESTAKRPRTTITAKQLETLKNAYNNSPKPARHVREQLSSETGLDMRVVQVWFQNRRAKEKRLKKDAGRQRWGQYFRNMKRSRGTSKSDKDSIQEEGPDSDAEVSFTDEPSMPDMSHSNGIYSNLSEASPALGRAAGSNGSFALDASGLPAPEQYHDLRSSSPFGIPPSPASLQPLPGHQPLISSLVYPESGLGLLGQGGQGVPAGMRVLPGNGPSSDLSTGSSGGYPDFPASPASWLDEVDHAQF</sequence>
<dbReference type="PROSITE" id="PS00478">
    <property type="entry name" value="LIM_DOMAIN_1"/>
    <property type="match status" value="1"/>
</dbReference>
<dbReference type="Pfam" id="PF00412">
    <property type="entry name" value="LIM"/>
    <property type="match status" value="1"/>
</dbReference>
<keyword evidence="5 11" id="KW-0440">LIM domain</keyword>
<dbReference type="GO" id="GO:0000977">
    <property type="term" value="F:RNA polymerase II transcription regulatory region sequence-specific DNA binding"/>
    <property type="evidence" value="ECO:0007669"/>
    <property type="project" value="TreeGrafter"/>
</dbReference>
<dbReference type="PANTHER" id="PTHR24208:SF91">
    <property type="entry name" value="LIM_HOMEOBOX PROTEIN LHX3"/>
    <property type="match status" value="1"/>
</dbReference>
<dbReference type="GO" id="GO:0046872">
    <property type="term" value="F:metal ion binding"/>
    <property type="evidence" value="ECO:0007669"/>
    <property type="project" value="UniProtKB-KW"/>
</dbReference>
<dbReference type="FunFam" id="2.10.110.10:FF:000120">
    <property type="entry name" value="Insulin gene enhancer protein ISL-2"/>
    <property type="match status" value="1"/>
</dbReference>
<dbReference type="PROSITE" id="PS50023">
    <property type="entry name" value="LIM_DOMAIN_2"/>
    <property type="match status" value="1"/>
</dbReference>
<feature type="domain" description="Homeobox" evidence="15">
    <location>
        <begin position="132"/>
        <end position="192"/>
    </location>
</feature>
<evidence type="ECO:0000256" key="4">
    <source>
        <dbReference type="ARBA" id="ARBA00022833"/>
    </source>
</evidence>
<dbReference type="Gene3D" id="2.10.110.10">
    <property type="entry name" value="Cysteine Rich Protein"/>
    <property type="match status" value="1"/>
</dbReference>
<evidence type="ECO:0000256" key="1">
    <source>
        <dbReference type="ARBA" id="ARBA00004123"/>
    </source>
</evidence>
<keyword evidence="2 11" id="KW-0479">Metal-binding</keyword>
<accession>A0A8C6ZM86</accession>
<keyword evidence="17" id="KW-1185">Reference proteome</keyword>
<dbReference type="GO" id="GO:0030182">
    <property type="term" value="P:neuron differentiation"/>
    <property type="evidence" value="ECO:0007669"/>
    <property type="project" value="TreeGrafter"/>
</dbReference>
<evidence type="ECO:0000256" key="6">
    <source>
        <dbReference type="ARBA" id="ARBA00023125"/>
    </source>
</evidence>
<evidence type="ECO:0000256" key="5">
    <source>
        <dbReference type="ARBA" id="ARBA00023038"/>
    </source>
</evidence>
<evidence type="ECO:0000256" key="10">
    <source>
        <dbReference type="PROSITE-ProRule" id="PRU00108"/>
    </source>
</evidence>
<dbReference type="Ensembl" id="ENSNPET00000018263.1">
    <property type="protein sequence ID" value="ENSNPEP00000017818.1"/>
    <property type="gene ID" value="ENSNPEG00000013271.1"/>
</dbReference>
<dbReference type="PROSITE" id="PS50071">
    <property type="entry name" value="HOMEOBOX_2"/>
    <property type="match status" value="1"/>
</dbReference>
<keyword evidence="6 10" id="KW-0238">DNA-binding</keyword>
<evidence type="ECO:0000256" key="3">
    <source>
        <dbReference type="ARBA" id="ARBA00022737"/>
    </source>
</evidence>
<dbReference type="Proteomes" id="UP000694420">
    <property type="component" value="Unplaced"/>
</dbReference>
<dbReference type="GO" id="GO:0005634">
    <property type="term" value="C:nucleus"/>
    <property type="evidence" value="ECO:0007669"/>
    <property type="project" value="UniProtKB-SubCell"/>
</dbReference>
<dbReference type="Gene3D" id="1.10.10.60">
    <property type="entry name" value="Homeodomain-like"/>
    <property type="match status" value="1"/>
</dbReference>
<keyword evidence="3" id="KW-0677">Repeat</keyword>
<feature type="domain" description="LIM zinc-binding" evidence="14">
    <location>
        <begin position="26"/>
        <end position="85"/>
    </location>
</feature>
<evidence type="ECO:0000313" key="16">
    <source>
        <dbReference type="Ensembl" id="ENSNPEP00000017818.1"/>
    </source>
</evidence>
<evidence type="ECO:0000259" key="15">
    <source>
        <dbReference type="PROSITE" id="PS50071"/>
    </source>
</evidence>
<dbReference type="InterPro" id="IPR001781">
    <property type="entry name" value="Znf_LIM"/>
</dbReference>
<evidence type="ECO:0000256" key="12">
    <source>
        <dbReference type="RuleBase" id="RU000682"/>
    </source>
</evidence>
<feature type="region of interest" description="Disordered" evidence="13">
    <location>
        <begin position="282"/>
        <end position="306"/>
    </location>
</feature>
<dbReference type="InterPro" id="IPR017970">
    <property type="entry name" value="Homeobox_CS"/>
</dbReference>
<dbReference type="PANTHER" id="PTHR24208">
    <property type="entry name" value="LIM/HOMEOBOX PROTEIN LHX"/>
    <property type="match status" value="1"/>
</dbReference>
<reference evidence="16" key="2">
    <citation type="submission" date="2025-09" db="UniProtKB">
        <authorList>
            <consortium name="Ensembl"/>
        </authorList>
    </citation>
    <scope>IDENTIFICATION</scope>
</reference>
<dbReference type="CDD" id="cd09467">
    <property type="entry name" value="LIM1_Lhx3b"/>
    <property type="match status" value="1"/>
</dbReference>
<gene>
    <name evidence="16" type="primary">LHX3</name>
</gene>
<evidence type="ECO:0000256" key="9">
    <source>
        <dbReference type="ARBA" id="ARBA00040543"/>
    </source>
</evidence>
<evidence type="ECO:0000256" key="8">
    <source>
        <dbReference type="ARBA" id="ARBA00023242"/>
    </source>
</evidence>
<dbReference type="CDD" id="cd00086">
    <property type="entry name" value="homeodomain"/>
    <property type="match status" value="1"/>
</dbReference>
<reference evidence="16" key="1">
    <citation type="submission" date="2025-08" db="UniProtKB">
        <authorList>
            <consortium name="Ensembl"/>
        </authorList>
    </citation>
    <scope>IDENTIFICATION</scope>
</reference>
<comment type="subcellular location">
    <subcellularLocation>
        <location evidence="1 10 12">Nucleus</location>
    </subcellularLocation>
</comment>
<dbReference type="SMART" id="SM00132">
    <property type="entry name" value="LIM"/>
    <property type="match status" value="1"/>
</dbReference>
<dbReference type="FunFam" id="1.10.10.60:FF:000219">
    <property type="entry name" value="LIM/homeobox protein Lhx3"/>
    <property type="match status" value="1"/>
</dbReference>
<protein>
    <recommendedName>
        <fullName evidence="9">LIM/homeobox protein Lhx3</fullName>
    </recommendedName>
</protein>
<dbReference type="InterPro" id="IPR001356">
    <property type="entry name" value="HD"/>
</dbReference>
<keyword evidence="4 11" id="KW-0862">Zinc</keyword>
<dbReference type="InterPro" id="IPR050453">
    <property type="entry name" value="LIM_Homeobox_TF"/>
</dbReference>
<feature type="region of interest" description="Disordered" evidence="13">
    <location>
        <begin position="335"/>
        <end position="375"/>
    </location>
</feature>
<keyword evidence="8 10" id="KW-0539">Nucleus</keyword>
<keyword evidence="7 10" id="KW-0371">Homeobox</keyword>
<dbReference type="InterPro" id="IPR009057">
    <property type="entry name" value="Homeodomain-like_sf"/>
</dbReference>
<evidence type="ECO:0000256" key="11">
    <source>
        <dbReference type="PROSITE-ProRule" id="PRU00125"/>
    </source>
</evidence>
<feature type="DNA-binding region" description="Homeobox" evidence="10">
    <location>
        <begin position="134"/>
        <end position="193"/>
    </location>
</feature>
<dbReference type="GO" id="GO:0000981">
    <property type="term" value="F:DNA-binding transcription factor activity, RNA polymerase II-specific"/>
    <property type="evidence" value="ECO:0007669"/>
    <property type="project" value="InterPro"/>
</dbReference>
<dbReference type="SUPFAM" id="SSF46689">
    <property type="entry name" value="Homeodomain-like"/>
    <property type="match status" value="1"/>
</dbReference>
<dbReference type="PROSITE" id="PS00027">
    <property type="entry name" value="HOMEOBOX_1"/>
    <property type="match status" value="1"/>
</dbReference>
<organism evidence="16 17">
    <name type="scientific">Nothoprocta perdicaria</name>
    <name type="common">Chilean tinamou</name>
    <name type="synonym">Crypturus perdicarius</name>
    <dbReference type="NCBI Taxonomy" id="30464"/>
    <lineage>
        <taxon>Eukaryota</taxon>
        <taxon>Metazoa</taxon>
        <taxon>Chordata</taxon>
        <taxon>Craniata</taxon>
        <taxon>Vertebrata</taxon>
        <taxon>Euteleostomi</taxon>
        <taxon>Archelosauria</taxon>
        <taxon>Archosauria</taxon>
        <taxon>Dinosauria</taxon>
        <taxon>Saurischia</taxon>
        <taxon>Theropoda</taxon>
        <taxon>Coelurosauria</taxon>
        <taxon>Aves</taxon>
        <taxon>Palaeognathae</taxon>
        <taxon>Tinamiformes</taxon>
        <taxon>Tinamidae</taxon>
        <taxon>Nothoprocta</taxon>
    </lineage>
</organism>
<evidence type="ECO:0000256" key="7">
    <source>
        <dbReference type="ARBA" id="ARBA00023155"/>
    </source>
</evidence>
<evidence type="ECO:0000259" key="14">
    <source>
        <dbReference type="PROSITE" id="PS50023"/>
    </source>
</evidence>
<dbReference type="InterPro" id="IPR049593">
    <property type="entry name" value="Lhx3_LIM1"/>
</dbReference>
<name>A0A8C6ZM86_NOTPE</name>
<evidence type="ECO:0000256" key="2">
    <source>
        <dbReference type="ARBA" id="ARBA00022723"/>
    </source>
</evidence>